<dbReference type="PANTHER" id="PTHR12358:SF106">
    <property type="entry name" value="LIPID KINASE YEGS"/>
    <property type="match status" value="1"/>
</dbReference>
<dbReference type="Pfam" id="PF00781">
    <property type="entry name" value="DAGK_cat"/>
    <property type="match status" value="1"/>
</dbReference>
<evidence type="ECO:0000256" key="4">
    <source>
        <dbReference type="ARBA" id="ARBA00022840"/>
    </source>
</evidence>
<dbReference type="InterPro" id="IPR050187">
    <property type="entry name" value="Lipid_Phosphate_FormReg"/>
</dbReference>
<evidence type="ECO:0000256" key="3">
    <source>
        <dbReference type="ARBA" id="ARBA00022777"/>
    </source>
</evidence>
<protein>
    <recommendedName>
        <fullName evidence="5">DAGKc domain-containing protein</fullName>
    </recommendedName>
</protein>
<dbReference type="SUPFAM" id="SSF111331">
    <property type="entry name" value="NAD kinase/diacylglycerol kinase-like"/>
    <property type="match status" value="1"/>
</dbReference>
<dbReference type="GO" id="GO:0005886">
    <property type="term" value="C:plasma membrane"/>
    <property type="evidence" value="ECO:0007669"/>
    <property type="project" value="TreeGrafter"/>
</dbReference>
<gene>
    <name evidence="6" type="ORF">LCGC14_1070730</name>
</gene>
<comment type="caution">
    <text evidence="6">The sequence shown here is derived from an EMBL/GenBank/DDBJ whole genome shotgun (WGS) entry which is preliminary data.</text>
</comment>
<dbReference type="Gene3D" id="2.60.200.40">
    <property type="match status" value="1"/>
</dbReference>
<accession>A0A0F9QP55</accession>
<dbReference type="PANTHER" id="PTHR12358">
    <property type="entry name" value="SPHINGOSINE KINASE"/>
    <property type="match status" value="1"/>
</dbReference>
<proteinExistence type="predicted"/>
<dbReference type="InterPro" id="IPR016064">
    <property type="entry name" value="NAD/diacylglycerol_kinase_sf"/>
</dbReference>
<keyword evidence="3" id="KW-0418">Kinase</keyword>
<keyword evidence="2" id="KW-0547">Nucleotide-binding</keyword>
<evidence type="ECO:0000259" key="5">
    <source>
        <dbReference type="PROSITE" id="PS50146"/>
    </source>
</evidence>
<organism evidence="6">
    <name type="scientific">marine sediment metagenome</name>
    <dbReference type="NCBI Taxonomy" id="412755"/>
    <lineage>
        <taxon>unclassified sequences</taxon>
        <taxon>metagenomes</taxon>
        <taxon>ecological metagenomes</taxon>
    </lineage>
</organism>
<name>A0A0F9QP55_9ZZZZ</name>
<dbReference type="InterPro" id="IPR045540">
    <property type="entry name" value="YegS/DAGK_C"/>
</dbReference>
<keyword evidence="4" id="KW-0067">ATP-binding</keyword>
<dbReference type="InterPro" id="IPR017438">
    <property type="entry name" value="ATP-NAD_kinase_N"/>
</dbReference>
<feature type="domain" description="DAGKc" evidence="5">
    <location>
        <begin position="1"/>
        <end position="131"/>
    </location>
</feature>
<evidence type="ECO:0000256" key="1">
    <source>
        <dbReference type="ARBA" id="ARBA00022679"/>
    </source>
</evidence>
<evidence type="ECO:0000313" key="6">
    <source>
        <dbReference type="EMBL" id="KKN07088.1"/>
    </source>
</evidence>
<dbReference type="EMBL" id="LAZR01004608">
    <property type="protein sequence ID" value="KKN07088.1"/>
    <property type="molecule type" value="Genomic_DNA"/>
</dbReference>
<dbReference type="Gene3D" id="3.40.50.10330">
    <property type="entry name" value="Probable inorganic polyphosphate/atp-NAD kinase, domain 1"/>
    <property type="match status" value="1"/>
</dbReference>
<evidence type="ECO:0000256" key="2">
    <source>
        <dbReference type="ARBA" id="ARBA00022741"/>
    </source>
</evidence>
<sequence>MEDHAIIYNPIAGTVKKAQSDIEYARQCLDELNISYKLFKSEYAGHTLKLANQLAKDGYRVIGAGGDGTCNEVLHGVITSNSGALCGFIPMGSGNDTPKVIGIIPDIKRACEIIAEGNTSRSDIGFAKTDEGVERYFLGIGSQGFDSEVARKVNEKEVKNYNMMVLKTLFSWKNKEVIVKMDNDTYDGFANLVAVGNGGSYGGGMYICQRARIDDGLFDISIANIGKLKLLLQFKKMYSASLLPHPHVFEFRSKKVRIEMKDPEVEPYLCQVDGEILGPLPVSYETIKEGYEFIRPKIDEVAEAFKMEHGRYFFEYSH</sequence>
<dbReference type="PROSITE" id="PS50146">
    <property type="entry name" value="DAGK"/>
    <property type="match status" value="1"/>
</dbReference>
<reference evidence="6" key="1">
    <citation type="journal article" date="2015" name="Nature">
        <title>Complex archaea that bridge the gap between prokaryotes and eukaryotes.</title>
        <authorList>
            <person name="Spang A."/>
            <person name="Saw J.H."/>
            <person name="Jorgensen S.L."/>
            <person name="Zaremba-Niedzwiedzka K."/>
            <person name="Martijn J."/>
            <person name="Lind A.E."/>
            <person name="van Eijk R."/>
            <person name="Schleper C."/>
            <person name="Guy L."/>
            <person name="Ettema T.J."/>
        </authorList>
    </citation>
    <scope>NUCLEOTIDE SEQUENCE</scope>
</reference>
<dbReference type="GO" id="GO:0005524">
    <property type="term" value="F:ATP binding"/>
    <property type="evidence" value="ECO:0007669"/>
    <property type="project" value="UniProtKB-KW"/>
</dbReference>
<dbReference type="InterPro" id="IPR001206">
    <property type="entry name" value="Diacylglycerol_kinase_cat_dom"/>
</dbReference>
<dbReference type="Pfam" id="PF19279">
    <property type="entry name" value="YegS_C"/>
    <property type="match status" value="1"/>
</dbReference>
<dbReference type="AlphaFoldDB" id="A0A0F9QP55"/>
<keyword evidence="1" id="KW-0808">Transferase</keyword>
<dbReference type="GO" id="GO:0016301">
    <property type="term" value="F:kinase activity"/>
    <property type="evidence" value="ECO:0007669"/>
    <property type="project" value="UniProtKB-KW"/>
</dbReference>